<organism evidence="1 2">
    <name type="scientific">Cudoniella acicularis</name>
    <dbReference type="NCBI Taxonomy" id="354080"/>
    <lineage>
        <taxon>Eukaryota</taxon>
        <taxon>Fungi</taxon>
        <taxon>Dikarya</taxon>
        <taxon>Ascomycota</taxon>
        <taxon>Pezizomycotina</taxon>
        <taxon>Leotiomycetes</taxon>
        <taxon>Helotiales</taxon>
        <taxon>Tricladiaceae</taxon>
        <taxon>Cudoniella</taxon>
    </lineage>
</organism>
<dbReference type="OrthoDB" id="417697at2759"/>
<dbReference type="InterPro" id="IPR029063">
    <property type="entry name" value="SAM-dependent_MTases_sf"/>
</dbReference>
<dbReference type="CDD" id="cd02440">
    <property type="entry name" value="AdoMet_MTases"/>
    <property type="match status" value="1"/>
</dbReference>
<dbReference type="AlphaFoldDB" id="A0A8H4RQ03"/>
<evidence type="ECO:0000313" key="2">
    <source>
        <dbReference type="Proteomes" id="UP000566819"/>
    </source>
</evidence>
<dbReference type="Gene3D" id="3.40.50.150">
    <property type="entry name" value="Vaccinia Virus protein VP39"/>
    <property type="match status" value="1"/>
</dbReference>
<keyword evidence="2" id="KW-1185">Reference proteome</keyword>
<dbReference type="EMBL" id="JAAMPI010000272">
    <property type="protein sequence ID" value="KAF4633301.1"/>
    <property type="molecule type" value="Genomic_DNA"/>
</dbReference>
<name>A0A8H4RQ03_9HELO</name>
<dbReference type="Proteomes" id="UP000566819">
    <property type="component" value="Unassembled WGS sequence"/>
</dbReference>
<comment type="caution">
    <text evidence="1">The sequence shown here is derived from an EMBL/GenBank/DDBJ whole genome shotgun (WGS) entry which is preliminary data.</text>
</comment>
<reference evidence="1 2" key="1">
    <citation type="submission" date="2020-03" db="EMBL/GenBank/DDBJ databases">
        <title>Draft Genome Sequence of Cudoniella acicularis.</title>
        <authorList>
            <person name="Buettner E."/>
            <person name="Kellner H."/>
        </authorList>
    </citation>
    <scope>NUCLEOTIDE SEQUENCE [LARGE SCALE GENOMIC DNA]</scope>
    <source>
        <strain evidence="1 2">DSM 108380</strain>
    </source>
</reference>
<sequence>MDGPPMPAGINLSDNSQPRIIAAVTVSWALAISAVVLRFISRKISGAGFWWDDYFTLPACYSVSSSTALLSDVEYKTLFKDTTPQRASKPDKQTYRLFVQSRSRAYTLSPLWLKENPNYRAGFIHSQTRLWLRLPSQLPTLPLEATLPFFIHANIPSPSFLSSPAPRIADIATGTAIWLQDLADMLTPSAQLDGFDISLSQCPPKAWLSKNITLREWDMFSPVPEDLIGVYDIVHVRLLVYVMKPDNIETLARNLQWLLKPGGWLQWEELWPAGCYLLHGDENQLAKRPVMENKISELATSLPSWVLSLSEILTENGFQDVEKEDYRDPPKLARAYFDMGLSEDEEIAEVTFGGRGGGKARGAMEQIESLWKESKEGTGTALLCPKVVIVAQKKFEEVGNLGRLEYGPLSANDSIV</sequence>
<evidence type="ECO:0008006" key="3">
    <source>
        <dbReference type="Google" id="ProtNLM"/>
    </source>
</evidence>
<dbReference type="SUPFAM" id="SSF53335">
    <property type="entry name" value="S-adenosyl-L-methionine-dependent methyltransferases"/>
    <property type="match status" value="1"/>
</dbReference>
<accession>A0A8H4RQ03</accession>
<proteinExistence type="predicted"/>
<protein>
    <recommendedName>
        <fullName evidence="3">Methyltransferase domain-containing protein</fullName>
    </recommendedName>
</protein>
<gene>
    <name evidence="1" type="ORF">G7Y89_g4820</name>
</gene>
<evidence type="ECO:0000313" key="1">
    <source>
        <dbReference type="EMBL" id="KAF4633301.1"/>
    </source>
</evidence>